<protein>
    <submittedName>
        <fullName evidence="1">Uncharacterized protein</fullName>
    </submittedName>
</protein>
<sequence length="107" mass="12485">MLIFDSGTYWNEGIKYTHTVPFRDHSDSQEFRKIAREQNLNRYNSISFKCTTITNAARTEIEPGYTRSALIDSEKRTYKGRKLILVTGLKDIPPDIEGYKENWPSHI</sequence>
<keyword evidence="2" id="KW-1185">Reference proteome</keyword>
<dbReference type="Proteomes" id="UP000250140">
    <property type="component" value="Unassembled WGS sequence"/>
</dbReference>
<organism evidence="1 2">
    <name type="scientific">Glonium stellatum</name>
    <dbReference type="NCBI Taxonomy" id="574774"/>
    <lineage>
        <taxon>Eukaryota</taxon>
        <taxon>Fungi</taxon>
        <taxon>Dikarya</taxon>
        <taxon>Ascomycota</taxon>
        <taxon>Pezizomycotina</taxon>
        <taxon>Dothideomycetes</taxon>
        <taxon>Pleosporomycetidae</taxon>
        <taxon>Gloniales</taxon>
        <taxon>Gloniaceae</taxon>
        <taxon>Glonium</taxon>
    </lineage>
</organism>
<evidence type="ECO:0000313" key="1">
    <source>
        <dbReference type="EMBL" id="OCL12091.1"/>
    </source>
</evidence>
<dbReference type="Gene3D" id="3.50.50.60">
    <property type="entry name" value="FAD/NAD(P)-binding domain"/>
    <property type="match status" value="1"/>
</dbReference>
<reference evidence="1 2" key="1">
    <citation type="journal article" date="2016" name="Nat. Commun.">
        <title>Ectomycorrhizal ecology is imprinted in the genome of the dominant symbiotic fungus Cenococcum geophilum.</title>
        <authorList>
            <consortium name="DOE Joint Genome Institute"/>
            <person name="Peter M."/>
            <person name="Kohler A."/>
            <person name="Ohm R.A."/>
            <person name="Kuo A."/>
            <person name="Krutzmann J."/>
            <person name="Morin E."/>
            <person name="Arend M."/>
            <person name="Barry K.W."/>
            <person name="Binder M."/>
            <person name="Choi C."/>
            <person name="Clum A."/>
            <person name="Copeland A."/>
            <person name="Grisel N."/>
            <person name="Haridas S."/>
            <person name="Kipfer T."/>
            <person name="LaButti K."/>
            <person name="Lindquist E."/>
            <person name="Lipzen A."/>
            <person name="Maire R."/>
            <person name="Meier B."/>
            <person name="Mihaltcheva S."/>
            <person name="Molinier V."/>
            <person name="Murat C."/>
            <person name="Poggeler S."/>
            <person name="Quandt C.A."/>
            <person name="Sperisen C."/>
            <person name="Tritt A."/>
            <person name="Tisserant E."/>
            <person name="Crous P.W."/>
            <person name="Henrissat B."/>
            <person name="Nehls U."/>
            <person name="Egli S."/>
            <person name="Spatafora J.W."/>
            <person name="Grigoriev I.V."/>
            <person name="Martin F.M."/>
        </authorList>
    </citation>
    <scope>NUCLEOTIDE SEQUENCE [LARGE SCALE GENOMIC DNA]</scope>
    <source>
        <strain evidence="1 2">CBS 207.34</strain>
    </source>
</reference>
<dbReference type="AlphaFoldDB" id="A0A8E2F7P0"/>
<evidence type="ECO:0000313" key="2">
    <source>
        <dbReference type="Proteomes" id="UP000250140"/>
    </source>
</evidence>
<gene>
    <name evidence="1" type="ORF">AOQ84DRAFT_165586</name>
</gene>
<name>A0A8E2F7P0_9PEZI</name>
<dbReference type="OrthoDB" id="10260355at2759"/>
<dbReference type="InterPro" id="IPR036188">
    <property type="entry name" value="FAD/NAD-bd_sf"/>
</dbReference>
<dbReference type="EMBL" id="KV748928">
    <property type="protein sequence ID" value="OCL12091.1"/>
    <property type="molecule type" value="Genomic_DNA"/>
</dbReference>
<proteinExistence type="predicted"/>
<accession>A0A8E2F7P0</accession>